<gene>
    <name evidence="3" type="ORF">RED65_00230</name>
</gene>
<comment type="caution">
    <text evidence="3">The sequence shown here is derived from an EMBL/GenBank/DDBJ whole genome shotgun (WGS) entry which is preliminary data.</text>
</comment>
<reference evidence="3 4" key="1">
    <citation type="submission" date="2006-03" db="EMBL/GenBank/DDBJ databases">
        <authorList>
            <person name="Pinhassi J."/>
            <person name="Pedros-Alio C."/>
            <person name="Ferriera S."/>
            <person name="Johnson J."/>
            <person name="Kravitz S."/>
            <person name="Halpern A."/>
            <person name="Remington K."/>
            <person name="Beeson K."/>
            <person name="Tran B."/>
            <person name="Rogers Y.-H."/>
            <person name="Friedman R."/>
            <person name="Venter J.C."/>
        </authorList>
    </citation>
    <scope>NUCLEOTIDE SEQUENCE [LARGE SCALE GENOMIC DNA]</scope>
    <source>
        <strain evidence="3 4">RED65</strain>
    </source>
</reference>
<proteinExistence type="predicted"/>
<protein>
    <recommendedName>
        <fullName evidence="5">Glycosyltransferase</fullName>
    </recommendedName>
</protein>
<dbReference type="InterPro" id="IPR001296">
    <property type="entry name" value="Glyco_trans_1"/>
</dbReference>
<evidence type="ECO:0000259" key="2">
    <source>
        <dbReference type="Pfam" id="PF13439"/>
    </source>
</evidence>
<evidence type="ECO:0000313" key="3">
    <source>
        <dbReference type="EMBL" id="EAT13140.1"/>
    </source>
</evidence>
<accession>Q1N4G3</accession>
<organism evidence="3 4">
    <name type="scientific">Bermanella marisrubri</name>
    <dbReference type="NCBI Taxonomy" id="207949"/>
    <lineage>
        <taxon>Bacteria</taxon>
        <taxon>Pseudomonadati</taxon>
        <taxon>Pseudomonadota</taxon>
        <taxon>Gammaproteobacteria</taxon>
        <taxon>Oceanospirillales</taxon>
        <taxon>Oceanospirillaceae</taxon>
        <taxon>Bermanella</taxon>
    </lineage>
</organism>
<evidence type="ECO:0000313" key="4">
    <source>
        <dbReference type="Proteomes" id="UP000004263"/>
    </source>
</evidence>
<dbReference type="STRING" id="207949.RED65_00230"/>
<dbReference type="InterPro" id="IPR028098">
    <property type="entry name" value="Glyco_trans_4-like_N"/>
</dbReference>
<dbReference type="HOGENOM" id="CLU_009583_2_2_6"/>
<dbReference type="PANTHER" id="PTHR45947:SF3">
    <property type="entry name" value="SULFOQUINOVOSYL TRANSFERASE SQD2"/>
    <property type="match status" value="1"/>
</dbReference>
<evidence type="ECO:0000259" key="1">
    <source>
        <dbReference type="Pfam" id="PF00534"/>
    </source>
</evidence>
<feature type="domain" description="Glycosyl transferase family 1" evidence="1">
    <location>
        <begin position="195"/>
        <end position="332"/>
    </location>
</feature>
<dbReference type="Pfam" id="PF00534">
    <property type="entry name" value="Glycos_transf_1"/>
    <property type="match status" value="1"/>
</dbReference>
<dbReference type="AlphaFoldDB" id="Q1N4G3"/>
<dbReference type="CDD" id="cd03801">
    <property type="entry name" value="GT4_PimA-like"/>
    <property type="match status" value="1"/>
</dbReference>
<dbReference type="Proteomes" id="UP000004263">
    <property type="component" value="Unassembled WGS sequence"/>
</dbReference>
<dbReference type="Pfam" id="PF13439">
    <property type="entry name" value="Glyco_transf_4"/>
    <property type="match status" value="1"/>
</dbReference>
<dbReference type="EMBL" id="AAQH01000002">
    <property type="protein sequence ID" value="EAT13140.1"/>
    <property type="molecule type" value="Genomic_DNA"/>
</dbReference>
<name>Q1N4G3_9GAMM</name>
<dbReference type="PANTHER" id="PTHR45947">
    <property type="entry name" value="SULFOQUINOVOSYL TRANSFERASE SQD2"/>
    <property type="match status" value="1"/>
</dbReference>
<sequence>MKVILFSHEFPPYIGGVGRIGYDLLQLYTRTVGVEASLVTRSKPTPKLINRVKVNRVFTLPKIWFLNYALFYFFNRRLFREADVIYLNEAAPTIAAGMFFSKSDLSKCVIIAHGLEVEGVINSKQLVHRVLGLSRFYKRAVRISKKVVALSEAMRAKMCRALPSDYRRFIDVAYLGIDPEIFHYKPTLERDQRFQSVVESKVIGTCSRLIWQKGYKEMADTFAMAHKKDSSLLWYIAGDGEDALDIKDYIKFLGLENSVTFLGAFDYTELSSFYSFIDIFMLLSNYDEVFPLVYLEAQACGARSIGRNKGGTVEVVDLNTGCLVDDNIDAASFILSCPKNFDRKKVIEFTENFIIRENFKKWRDICEGL</sequence>
<dbReference type="GO" id="GO:0016758">
    <property type="term" value="F:hexosyltransferase activity"/>
    <property type="evidence" value="ECO:0007669"/>
    <property type="project" value="TreeGrafter"/>
</dbReference>
<dbReference type="InterPro" id="IPR050194">
    <property type="entry name" value="Glycosyltransferase_grp1"/>
</dbReference>
<dbReference type="RefSeq" id="WP_007017526.1">
    <property type="nucleotide sequence ID" value="NZ_CH724114.1"/>
</dbReference>
<dbReference type="Gene3D" id="3.40.50.2000">
    <property type="entry name" value="Glycogen Phosphorylase B"/>
    <property type="match status" value="2"/>
</dbReference>
<dbReference type="OrthoDB" id="9768937at2"/>
<evidence type="ECO:0008006" key="5">
    <source>
        <dbReference type="Google" id="ProtNLM"/>
    </source>
</evidence>
<feature type="domain" description="Glycosyltransferase subfamily 4-like N-terminal" evidence="2">
    <location>
        <begin position="14"/>
        <end position="180"/>
    </location>
</feature>
<dbReference type="SUPFAM" id="SSF53756">
    <property type="entry name" value="UDP-Glycosyltransferase/glycogen phosphorylase"/>
    <property type="match status" value="1"/>
</dbReference>
<keyword evidence="4" id="KW-1185">Reference proteome</keyword>